<evidence type="ECO:0000313" key="11">
    <source>
        <dbReference type="EMBL" id="SPP99647.1"/>
    </source>
</evidence>
<evidence type="ECO:0000259" key="9">
    <source>
        <dbReference type="PROSITE" id="PS50112"/>
    </source>
</evidence>
<dbReference type="PRINTS" id="PR01590">
    <property type="entry name" value="HTHFIS"/>
</dbReference>
<dbReference type="SUPFAM" id="SSF52172">
    <property type="entry name" value="CheY-like"/>
    <property type="match status" value="1"/>
</dbReference>
<dbReference type="InterPro" id="IPR025662">
    <property type="entry name" value="Sigma_54_int_dom_ATP-bd_1"/>
</dbReference>
<dbReference type="InterPro" id="IPR000700">
    <property type="entry name" value="PAS-assoc_C"/>
</dbReference>
<dbReference type="InterPro" id="IPR035965">
    <property type="entry name" value="PAS-like_dom_sf"/>
</dbReference>
<dbReference type="InterPro" id="IPR058031">
    <property type="entry name" value="AAA_lid_NorR"/>
</dbReference>
<dbReference type="SUPFAM" id="SSF46689">
    <property type="entry name" value="Homeodomain-like"/>
    <property type="match status" value="1"/>
</dbReference>
<dbReference type="Gene3D" id="1.10.8.60">
    <property type="match status" value="1"/>
</dbReference>
<evidence type="ECO:0000256" key="2">
    <source>
        <dbReference type="ARBA" id="ARBA00022840"/>
    </source>
</evidence>
<dbReference type="Proteomes" id="UP000245125">
    <property type="component" value="Unassembled WGS sequence"/>
</dbReference>
<dbReference type="PANTHER" id="PTHR32071">
    <property type="entry name" value="TRANSCRIPTIONAL REGULATORY PROTEIN"/>
    <property type="match status" value="1"/>
</dbReference>
<dbReference type="InterPro" id="IPR025944">
    <property type="entry name" value="Sigma_54_int_dom_CS"/>
</dbReference>
<dbReference type="PROSITE" id="PS00688">
    <property type="entry name" value="SIGMA54_INTERACT_3"/>
    <property type="match status" value="1"/>
</dbReference>
<evidence type="ECO:0000256" key="1">
    <source>
        <dbReference type="ARBA" id="ARBA00022741"/>
    </source>
</evidence>
<keyword evidence="2" id="KW-0067">ATP-binding</keyword>
<dbReference type="InterPro" id="IPR002197">
    <property type="entry name" value="HTH_Fis"/>
</dbReference>
<dbReference type="Gene3D" id="3.30.450.20">
    <property type="entry name" value="PAS domain"/>
    <property type="match status" value="1"/>
</dbReference>
<dbReference type="CDD" id="cd00130">
    <property type="entry name" value="PAS"/>
    <property type="match status" value="1"/>
</dbReference>
<dbReference type="PROSITE" id="PS00675">
    <property type="entry name" value="SIGMA54_INTERACT_1"/>
    <property type="match status" value="1"/>
</dbReference>
<dbReference type="GO" id="GO:0005524">
    <property type="term" value="F:ATP binding"/>
    <property type="evidence" value="ECO:0007669"/>
    <property type="project" value="UniProtKB-KW"/>
</dbReference>
<dbReference type="InterPro" id="IPR002078">
    <property type="entry name" value="Sigma_54_int"/>
</dbReference>
<dbReference type="GO" id="GO:0043565">
    <property type="term" value="F:sequence-specific DNA binding"/>
    <property type="evidence" value="ECO:0007669"/>
    <property type="project" value="InterPro"/>
</dbReference>
<dbReference type="CDD" id="cd00009">
    <property type="entry name" value="AAA"/>
    <property type="match status" value="1"/>
</dbReference>
<keyword evidence="6" id="KW-0597">Phosphoprotein</keyword>
<keyword evidence="5" id="KW-0804">Transcription</keyword>
<dbReference type="SMART" id="SM00382">
    <property type="entry name" value="AAA"/>
    <property type="match status" value="1"/>
</dbReference>
<dbReference type="InterPro" id="IPR025943">
    <property type="entry name" value="Sigma_54_int_dom_ATP-bd_2"/>
</dbReference>
<dbReference type="SMART" id="SM00448">
    <property type="entry name" value="REC"/>
    <property type="match status" value="1"/>
</dbReference>
<dbReference type="InterPro" id="IPR003593">
    <property type="entry name" value="AAA+_ATPase"/>
</dbReference>
<dbReference type="Gene3D" id="3.40.50.2300">
    <property type="match status" value="1"/>
</dbReference>
<evidence type="ECO:0000313" key="12">
    <source>
        <dbReference type="Proteomes" id="UP000245125"/>
    </source>
</evidence>
<keyword evidence="1" id="KW-0547">Nucleotide-binding</keyword>
<dbReference type="PROSITE" id="PS00676">
    <property type="entry name" value="SIGMA54_INTERACT_2"/>
    <property type="match status" value="1"/>
</dbReference>
<evidence type="ECO:0000256" key="6">
    <source>
        <dbReference type="PROSITE-ProRule" id="PRU00169"/>
    </source>
</evidence>
<dbReference type="GO" id="GO:0006355">
    <property type="term" value="P:regulation of DNA-templated transcription"/>
    <property type="evidence" value="ECO:0007669"/>
    <property type="project" value="InterPro"/>
</dbReference>
<dbReference type="OrthoDB" id="9803970at2"/>
<dbReference type="InterPro" id="IPR013656">
    <property type="entry name" value="PAS_4"/>
</dbReference>
<dbReference type="SUPFAM" id="SSF52540">
    <property type="entry name" value="P-loop containing nucleoside triphosphate hydrolases"/>
    <property type="match status" value="1"/>
</dbReference>
<protein>
    <submittedName>
        <fullName evidence="11">Transcriptional regulator</fullName>
    </submittedName>
</protein>
<evidence type="ECO:0000256" key="4">
    <source>
        <dbReference type="ARBA" id="ARBA00023125"/>
    </source>
</evidence>
<name>A0A2U3QDZ4_9BACT</name>
<evidence type="ECO:0000259" key="10">
    <source>
        <dbReference type="PROSITE" id="PS50113"/>
    </source>
</evidence>
<dbReference type="Pfam" id="PF08448">
    <property type="entry name" value="PAS_4"/>
    <property type="match status" value="1"/>
</dbReference>
<dbReference type="SUPFAM" id="SSF55785">
    <property type="entry name" value="PYP-like sensor domain (PAS domain)"/>
    <property type="match status" value="1"/>
</dbReference>
<accession>A0A2U3QDZ4</accession>
<keyword evidence="4" id="KW-0238">DNA-binding</keyword>
<organism evidence="11 12">
    <name type="scientific">Candidatus Sulfobium mesophilum</name>
    <dbReference type="NCBI Taxonomy" id="2016548"/>
    <lineage>
        <taxon>Bacteria</taxon>
        <taxon>Pseudomonadati</taxon>
        <taxon>Nitrospirota</taxon>
        <taxon>Nitrospiria</taxon>
        <taxon>Nitrospirales</taxon>
        <taxon>Nitrospiraceae</taxon>
        <taxon>Candidatus Sulfobium</taxon>
    </lineage>
</organism>
<dbReference type="AlphaFoldDB" id="A0A2U3QDZ4"/>
<dbReference type="InterPro" id="IPR011006">
    <property type="entry name" value="CheY-like_superfamily"/>
</dbReference>
<feature type="domain" description="PAS" evidence="9">
    <location>
        <begin position="129"/>
        <end position="175"/>
    </location>
</feature>
<dbReference type="InterPro" id="IPR009057">
    <property type="entry name" value="Homeodomain-like_sf"/>
</dbReference>
<dbReference type="PROSITE" id="PS50110">
    <property type="entry name" value="RESPONSE_REGULATORY"/>
    <property type="match status" value="1"/>
</dbReference>
<sequence>MDNKPRILVVDDEESIRFTFETFLAEEGYSVTTAANYDQAMALFAGSVYDLVFADIILGGGRTGIDLMREARTLNLNCHFVVVTGAPNVESASEAVRLGAFDYITKPVHQETLLSVAKMALKNKTLHEEKEKYRLNLEAIFRSVKDAIITVDKELRIVELNRAAEKICGVTRDEIGKGFNSLDLGCRRNCLEAFAETISKRRPVEMSRIECNHKNRSGHVVSLATSPLLDHQGHFSGAVIVIRDETRLYDLERDLKERRQFHNIVGTSEKMQGIYSLIESLADVQTTVLITGESGTGKELVAEALHYKGIRSHKPLVKVNCSALPESLLESELFGHVRGAFTGAVKDKLGRFQRADKGTIFLDEIGDISPRIQLRLLRVLQEMEFERVGDSTPVKVDVRVIAATNKDLSAKIRRGDFREDLFYRLKVVEINVPPLRERQEDILFLIDHFIEKFNKKFDKEIKAVSADVKRIFMDYEWPGNVRELEHTLEHAFILCRHNTITLDHLPAHFKTSSIVKPRVHRHEEGDETQKILQALEKTGGNKAKAARLLGFDRKTLYRKIEKFNIPNKHE</sequence>
<feature type="domain" description="Response regulatory" evidence="8">
    <location>
        <begin position="6"/>
        <end position="121"/>
    </location>
</feature>
<dbReference type="Pfam" id="PF02954">
    <property type="entry name" value="HTH_8"/>
    <property type="match status" value="1"/>
</dbReference>
<dbReference type="NCBIfam" id="TIGR00229">
    <property type="entry name" value="sensory_box"/>
    <property type="match status" value="1"/>
</dbReference>
<feature type="domain" description="PAC" evidence="10">
    <location>
        <begin position="202"/>
        <end position="257"/>
    </location>
</feature>
<reference evidence="12" key="1">
    <citation type="submission" date="2018-03" db="EMBL/GenBank/DDBJ databases">
        <authorList>
            <person name="Zecchin S."/>
        </authorList>
    </citation>
    <scope>NUCLEOTIDE SEQUENCE [LARGE SCALE GENOMIC DNA]</scope>
</reference>
<dbReference type="Gene3D" id="1.10.10.60">
    <property type="entry name" value="Homeodomain-like"/>
    <property type="match status" value="1"/>
</dbReference>
<evidence type="ECO:0000259" key="7">
    <source>
        <dbReference type="PROSITE" id="PS50045"/>
    </source>
</evidence>
<proteinExistence type="predicted"/>
<dbReference type="Pfam" id="PF25601">
    <property type="entry name" value="AAA_lid_14"/>
    <property type="match status" value="1"/>
</dbReference>
<dbReference type="InterPro" id="IPR001789">
    <property type="entry name" value="Sig_transdc_resp-reg_receiver"/>
</dbReference>
<dbReference type="PANTHER" id="PTHR32071:SF113">
    <property type="entry name" value="ALGINATE BIOSYNTHESIS TRANSCRIPTIONAL REGULATORY PROTEIN ALGB"/>
    <property type="match status" value="1"/>
</dbReference>
<feature type="modified residue" description="4-aspartylphosphate" evidence="6">
    <location>
        <position position="55"/>
    </location>
</feature>
<dbReference type="InterPro" id="IPR000014">
    <property type="entry name" value="PAS"/>
</dbReference>
<dbReference type="PROSITE" id="PS50112">
    <property type="entry name" value="PAS"/>
    <property type="match status" value="1"/>
</dbReference>
<keyword evidence="12" id="KW-1185">Reference proteome</keyword>
<keyword evidence="3" id="KW-0805">Transcription regulation</keyword>
<dbReference type="SMART" id="SM00091">
    <property type="entry name" value="PAS"/>
    <property type="match status" value="1"/>
</dbReference>
<dbReference type="FunFam" id="3.40.50.300:FF:000006">
    <property type="entry name" value="DNA-binding transcriptional regulator NtrC"/>
    <property type="match status" value="1"/>
</dbReference>
<evidence type="ECO:0000259" key="8">
    <source>
        <dbReference type="PROSITE" id="PS50110"/>
    </source>
</evidence>
<dbReference type="InterPro" id="IPR027417">
    <property type="entry name" value="P-loop_NTPase"/>
</dbReference>
<evidence type="ECO:0000256" key="5">
    <source>
        <dbReference type="ARBA" id="ARBA00023163"/>
    </source>
</evidence>
<dbReference type="PROSITE" id="PS50045">
    <property type="entry name" value="SIGMA54_INTERACT_4"/>
    <property type="match status" value="1"/>
</dbReference>
<gene>
    <name evidence="11" type="ORF">NBG4_1030003</name>
</gene>
<dbReference type="Pfam" id="PF00158">
    <property type="entry name" value="Sigma54_activat"/>
    <property type="match status" value="1"/>
</dbReference>
<dbReference type="Pfam" id="PF00072">
    <property type="entry name" value="Response_reg"/>
    <property type="match status" value="1"/>
</dbReference>
<dbReference type="Gene3D" id="3.40.50.300">
    <property type="entry name" value="P-loop containing nucleotide triphosphate hydrolases"/>
    <property type="match status" value="1"/>
</dbReference>
<feature type="domain" description="Sigma-54 factor interaction" evidence="7">
    <location>
        <begin position="264"/>
        <end position="493"/>
    </location>
</feature>
<dbReference type="PROSITE" id="PS50113">
    <property type="entry name" value="PAC"/>
    <property type="match status" value="1"/>
</dbReference>
<evidence type="ECO:0000256" key="3">
    <source>
        <dbReference type="ARBA" id="ARBA00023015"/>
    </source>
</evidence>
<dbReference type="EMBL" id="OUUY01000006">
    <property type="protein sequence ID" value="SPP99647.1"/>
    <property type="molecule type" value="Genomic_DNA"/>
</dbReference>
<dbReference type="GO" id="GO:0000160">
    <property type="term" value="P:phosphorelay signal transduction system"/>
    <property type="evidence" value="ECO:0007669"/>
    <property type="project" value="InterPro"/>
</dbReference>